<feature type="non-terminal residue" evidence="2">
    <location>
        <position position="1"/>
    </location>
</feature>
<dbReference type="Proteomes" id="UP001057375">
    <property type="component" value="Unassembled WGS sequence"/>
</dbReference>
<reference evidence="2" key="1">
    <citation type="submission" date="2022-03" db="EMBL/GenBank/DDBJ databases">
        <title>Draft genome sequence of Aduncisulcus paluster, a free-living microaerophilic Fornicata.</title>
        <authorList>
            <person name="Yuyama I."/>
            <person name="Kume K."/>
            <person name="Tamura T."/>
            <person name="Inagaki Y."/>
            <person name="Hashimoto T."/>
        </authorList>
    </citation>
    <scope>NUCLEOTIDE SEQUENCE</scope>
    <source>
        <strain evidence="2">NY0171</strain>
    </source>
</reference>
<feature type="region of interest" description="Disordered" evidence="1">
    <location>
        <begin position="148"/>
        <end position="180"/>
    </location>
</feature>
<evidence type="ECO:0000313" key="3">
    <source>
        <dbReference type="Proteomes" id="UP001057375"/>
    </source>
</evidence>
<gene>
    <name evidence="2" type="ORF">ADUPG1_011229</name>
</gene>
<evidence type="ECO:0000313" key="2">
    <source>
        <dbReference type="EMBL" id="GKT18062.1"/>
    </source>
</evidence>
<feature type="compositionally biased region" description="Basic and acidic residues" evidence="1">
    <location>
        <begin position="148"/>
        <end position="158"/>
    </location>
</feature>
<accession>A0ABQ5JYA7</accession>
<name>A0ABQ5JYA7_9EUKA</name>
<feature type="non-terminal residue" evidence="2">
    <location>
        <position position="524"/>
    </location>
</feature>
<proteinExistence type="predicted"/>
<feature type="region of interest" description="Disordered" evidence="1">
    <location>
        <begin position="211"/>
        <end position="233"/>
    </location>
</feature>
<feature type="compositionally biased region" description="Low complexity" evidence="1">
    <location>
        <begin position="216"/>
        <end position="229"/>
    </location>
</feature>
<organism evidence="2 3">
    <name type="scientific">Aduncisulcus paluster</name>
    <dbReference type="NCBI Taxonomy" id="2918883"/>
    <lineage>
        <taxon>Eukaryota</taxon>
        <taxon>Metamonada</taxon>
        <taxon>Carpediemonas-like organisms</taxon>
        <taxon>Aduncisulcus</taxon>
    </lineage>
</organism>
<keyword evidence="3" id="KW-1185">Reference proteome</keyword>
<evidence type="ECO:0000256" key="1">
    <source>
        <dbReference type="SAM" id="MobiDB-lite"/>
    </source>
</evidence>
<feature type="compositionally biased region" description="Polar residues" evidence="1">
    <location>
        <begin position="164"/>
        <end position="180"/>
    </location>
</feature>
<feature type="region of interest" description="Disordered" evidence="1">
    <location>
        <begin position="250"/>
        <end position="273"/>
    </location>
</feature>
<protein>
    <submittedName>
        <fullName evidence="2">Uncharacterized protein</fullName>
    </submittedName>
</protein>
<dbReference type="EMBL" id="BQXS01011910">
    <property type="protein sequence ID" value="GKT18062.1"/>
    <property type="molecule type" value="Genomic_DNA"/>
</dbReference>
<comment type="caution">
    <text evidence="2">The sequence shown here is derived from an EMBL/GenBank/DDBJ whole genome shotgun (WGS) entry which is preliminary data.</text>
</comment>
<sequence>SDDCSTYCDAIPPHLLNNLLSSLPPLVSTLSHILLSFSFPSLLTLSLSLCVGCGRVGVLDSEYGSILEGMFEDRSQVSVPSFTHSMILWLCMCLGIELGKIEHCGIVWKKKKMPCSLVGSEQESITKGMDQLWEGWLEIDNSWKERKREMEQQKSHEELDTDAFSESISITQTDSDSNTESLSLSISDYIHIPTLRLLLTFILSHHNMPSQSVFASPSRPSTSSGSQSTREQEDIIPSLLPRFSPSSLHKIESKQQGGGGIKHGKRKKKSDTKENFKVNPEMWNCLKTIDVATLFGQHFPSFPSTFPFSLFPLPLFVTPFPLPPLMMKISTAFSTPSSLPPPSSIPSPSYLFFSSLSLACVKSPCSASIFQVSSAAYPSSSAIPSSSYASSILSHTLSLTLCFIGLMCRDPEFVIEMRRGRTPTPAHMLCRFPLSYFTPSDVGGKFSLMSSTLIYLCLLDPRYGIRDGTVISSYNSGYLLGILSINPDCISCGDIMSERTLSKICMEIMGNSLRYGLRVFEIPA</sequence>